<dbReference type="Pfam" id="PF04060">
    <property type="entry name" value="FeS"/>
    <property type="match status" value="1"/>
</dbReference>
<evidence type="ECO:0000259" key="13">
    <source>
        <dbReference type="PROSITE" id="PS51656"/>
    </source>
</evidence>
<keyword evidence="6 10" id="KW-0249">Electron transport</keyword>
<dbReference type="PANTHER" id="PTHR43560">
    <property type="entry name" value="ION-TRANSLOCATING OXIDOREDUCTASE COMPLEX SUBUNIT B"/>
    <property type="match status" value="1"/>
</dbReference>
<dbReference type="HAMAP" id="MF_00463">
    <property type="entry name" value="RsxB_RnfB"/>
    <property type="match status" value="1"/>
</dbReference>
<dbReference type="PANTHER" id="PTHR43560:SF1">
    <property type="entry name" value="ION-TRANSLOCATING OXIDOREDUCTASE COMPLEX SUBUNIT B"/>
    <property type="match status" value="1"/>
</dbReference>
<evidence type="ECO:0000256" key="2">
    <source>
        <dbReference type="ARBA" id="ARBA00022485"/>
    </source>
</evidence>
<comment type="caution">
    <text evidence="10">Lacks conserved residue(s) required for the propagation of feature annotation.</text>
</comment>
<keyword evidence="10" id="KW-1003">Cell membrane</keyword>
<evidence type="ECO:0000256" key="3">
    <source>
        <dbReference type="ARBA" id="ARBA00022723"/>
    </source>
</evidence>
<name>A0A9D1UN55_9FIRM</name>
<feature type="binding site" evidence="10">
    <location>
        <position position="176"/>
    </location>
    <ligand>
        <name>[4Fe-4S] cluster</name>
        <dbReference type="ChEBI" id="CHEBI:49883"/>
        <label>3</label>
    </ligand>
</feature>
<dbReference type="PROSITE" id="PS51656">
    <property type="entry name" value="4FE4S"/>
    <property type="match status" value="1"/>
</dbReference>
<dbReference type="GO" id="GO:0005886">
    <property type="term" value="C:plasma membrane"/>
    <property type="evidence" value="ECO:0007669"/>
    <property type="project" value="UniProtKB-SubCell"/>
</dbReference>
<feature type="binding site" evidence="10">
    <location>
        <position position="173"/>
    </location>
    <ligand>
        <name>[4Fe-4S] cluster</name>
        <dbReference type="ChEBI" id="CHEBI:49883"/>
        <label>3</label>
    </ligand>
</feature>
<sequence>MNTVIYAVVVLGVLAIIFGLILAFAAKAFAVEKDPREEAIAECLPGANCGGCGYPGCSGYAAAVVAGKAATNCCAAGGEAVAAKVAEIMGVKAEASVKMAAQVQCTGGCRGNELYNYEGIHDCVAASRLPGGGPAGCSFGCLGFGSCEAVCPFDAIHVIDGVAKVNVDKCKACKKCIDICPRHIIDLVPFQTKRHVAITCSSKDKGVDVRKICTDGCIGCGLCAKACPKEAITVENNLAKIDYSKCVGCGLCAQKCPRKLITVDGKVPEIKPAAPKATPAQ</sequence>
<evidence type="ECO:0000256" key="7">
    <source>
        <dbReference type="ARBA" id="ARBA00023004"/>
    </source>
</evidence>
<keyword evidence="1 10" id="KW-0813">Transport</keyword>
<dbReference type="InterPro" id="IPR007202">
    <property type="entry name" value="4Fe-4S_dom"/>
</dbReference>
<dbReference type="AlphaFoldDB" id="A0A9D1UN55"/>
<feature type="binding site" evidence="10">
    <location>
        <position position="141"/>
    </location>
    <ligand>
        <name>[4Fe-4S] cluster</name>
        <dbReference type="ChEBI" id="CHEBI:49883"/>
        <label>2</label>
    </ligand>
</feature>
<feature type="binding site" evidence="10">
    <location>
        <position position="180"/>
    </location>
    <ligand>
        <name>[4Fe-4S] cluster</name>
        <dbReference type="ChEBI" id="CHEBI:49883"/>
        <label>2</label>
    </ligand>
</feature>
<dbReference type="InterPro" id="IPR010207">
    <property type="entry name" value="Elect_transpt_cplx_RnfB/RsxB"/>
</dbReference>
<dbReference type="InterPro" id="IPR050395">
    <property type="entry name" value="4Fe4S_Ferredoxin_RnfB"/>
</dbReference>
<keyword evidence="7 10" id="KW-0408">Iron</keyword>
<dbReference type="Proteomes" id="UP000824192">
    <property type="component" value="Unassembled WGS sequence"/>
</dbReference>
<accession>A0A9D1UN55</accession>
<comment type="cofactor">
    <cofactor evidence="10">
        <name>[4Fe-4S] cluster</name>
        <dbReference type="ChEBI" id="CHEBI:49883"/>
    </cofactor>
    <text evidence="10">Binds 3 [4Fe-4S] clusters.</text>
</comment>
<evidence type="ECO:0000256" key="8">
    <source>
        <dbReference type="ARBA" id="ARBA00023014"/>
    </source>
</evidence>
<dbReference type="GO" id="GO:0046872">
    <property type="term" value="F:metal ion binding"/>
    <property type="evidence" value="ECO:0007669"/>
    <property type="project" value="UniProtKB-KW"/>
</dbReference>
<dbReference type="GO" id="GO:0009055">
    <property type="term" value="F:electron transfer activity"/>
    <property type="evidence" value="ECO:0007669"/>
    <property type="project" value="InterPro"/>
</dbReference>
<dbReference type="NCBIfam" id="TIGR01944">
    <property type="entry name" value="rnfB"/>
    <property type="match status" value="1"/>
</dbReference>
<reference evidence="14" key="2">
    <citation type="submission" date="2021-04" db="EMBL/GenBank/DDBJ databases">
        <authorList>
            <person name="Gilroy R."/>
        </authorList>
    </citation>
    <scope>NUCLEOTIDE SEQUENCE</scope>
    <source>
        <strain evidence="14">ChiGjej6B6-1540</strain>
    </source>
</reference>
<comment type="subcellular location">
    <subcellularLocation>
        <location evidence="10">Cell membrane</location>
    </subcellularLocation>
</comment>
<protein>
    <recommendedName>
        <fullName evidence="10">Ion-translocating oxidoreductase complex subunit B</fullName>
        <ecNumber evidence="10">7.-.-.-</ecNumber>
    </recommendedName>
    <alternativeName>
        <fullName evidence="10">Rnf electron transport complex subunit B</fullName>
    </alternativeName>
</protein>
<dbReference type="SUPFAM" id="SSF54862">
    <property type="entry name" value="4Fe-4S ferredoxins"/>
    <property type="match status" value="2"/>
</dbReference>
<evidence type="ECO:0000256" key="9">
    <source>
        <dbReference type="ARBA" id="ARBA00023136"/>
    </source>
</evidence>
<organism evidence="14 15">
    <name type="scientific">Candidatus Flavonifractor merdipullorum</name>
    <dbReference type="NCBI Taxonomy" id="2838590"/>
    <lineage>
        <taxon>Bacteria</taxon>
        <taxon>Bacillati</taxon>
        <taxon>Bacillota</taxon>
        <taxon>Clostridia</taxon>
        <taxon>Eubacteriales</taxon>
        <taxon>Oscillospiraceae</taxon>
        <taxon>Flavonifractor</taxon>
    </lineage>
</organism>
<feature type="binding site" evidence="10">
    <location>
        <position position="137"/>
    </location>
    <ligand>
        <name>[4Fe-4S] cluster</name>
        <dbReference type="ChEBI" id="CHEBI:49883"/>
        <label>2</label>
    </ligand>
</feature>
<feature type="region of interest" description="Hydrophobic" evidence="10">
    <location>
        <begin position="1"/>
        <end position="26"/>
    </location>
</feature>
<dbReference type="EMBL" id="DXGA01000118">
    <property type="protein sequence ID" value="HIW94049.1"/>
    <property type="molecule type" value="Genomic_DNA"/>
</dbReference>
<keyword evidence="3 10" id="KW-0479">Metal-binding</keyword>
<evidence type="ECO:0000256" key="11">
    <source>
        <dbReference type="SAM" id="Phobius"/>
    </source>
</evidence>
<evidence type="ECO:0000256" key="4">
    <source>
        <dbReference type="ARBA" id="ARBA00022737"/>
    </source>
</evidence>
<dbReference type="InterPro" id="IPR017900">
    <property type="entry name" value="4Fe4S_Fe_S_CS"/>
</dbReference>
<feature type="binding site" evidence="10">
    <location>
        <position position="170"/>
    </location>
    <ligand>
        <name>[4Fe-4S] cluster</name>
        <dbReference type="ChEBI" id="CHEBI:49883"/>
        <label>3</label>
    </ligand>
</feature>
<feature type="binding site" evidence="10">
    <location>
        <position position="74"/>
    </location>
    <ligand>
        <name>[4Fe-4S] cluster</name>
        <dbReference type="ChEBI" id="CHEBI:49883"/>
        <label>1</label>
    </ligand>
</feature>
<evidence type="ECO:0000256" key="5">
    <source>
        <dbReference type="ARBA" id="ARBA00022967"/>
    </source>
</evidence>
<gene>
    <name evidence="10" type="primary">rnfB</name>
    <name evidence="14" type="ORF">H9868_05860</name>
</gene>
<feature type="transmembrane region" description="Helical" evidence="11">
    <location>
        <begin position="6"/>
        <end position="26"/>
    </location>
</feature>
<feature type="binding site" evidence="10">
    <location>
        <position position="49"/>
    </location>
    <ligand>
        <name>[4Fe-4S] cluster</name>
        <dbReference type="ChEBI" id="CHEBI:49883"/>
        <label>1</label>
    </ligand>
</feature>
<feature type="domain" description="4Fe-4S" evidence="13">
    <location>
        <begin position="32"/>
        <end position="91"/>
    </location>
</feature>
<feature type="binding site" evidence="10">
    <location>
        <position position="151"/>
    </location>
    <ligand>
        <name>[4Fe-4S] cluster</name>
        <dbReference type="ChEBI" id="CHEBI:49883"/>
        <label>3</label>
    </ligand>
</feature>
<dbReference type="PROSITE" id="PS51379">
    <property type="entry name" value="4FE4S_FER_2"/>
    <property type="match status" value="3"/>
</dbReference>
<feature type="domain" description="4Fe-4S ferredoxin-type" evidence="12">
    <location>
        <begin position="208"/>
        <end position="236"/>
    </location>
</feature>
<keyword evidence="4 10" id="KW-0677">Repeat</keyword>
<dbReference type="PROSITE" id="PS00198">
    <property type="entry name" value="4FE4S_FER_1"/>
    <property type="match status" value="1"/>
</dbReference>
<feature type="domain" description="4Fe-4S ferredoxin-type" evidence="12">
    <location>
        <begin position="161"/>
        <end position="190"/>
    </location>
</feature>
<feature type="binding site" evidence="10">
    <location>
        <position position="52"/>
    </location>
    <ligand>
        <name>[4Fe-4S] cluster</name>
        <dbReference type="ChEBI" id="CHEBI:49883"/>
        <label>1</label>
    </ligand>
</feature>
<dbReference type="CDD" id="cd10549">
    <property type="entry name" value="MtMvhB_like"/>
    <property type="match status" value="1"/>
</dbReference>
<comment type="function">
    <text evidence="10">Part of a membrane-bound complex that couples electron transfer with translocation of ions across the membrane.</text>
</comment>
<dbReference type="GO" id="GO:0051539">
    <property type="term" value="F:4 iron, 4 sulfur cluster binding"/>
    <property type="evidence" value="ECO:0007669"/>
    <property type="project" value="UniProtKB-UniRule"/>
</dbReference>
<evidence type="ECO:0000256" key="1">
    <source>
        <dbReference type="ARBA" id="ARBA00022448"/>
    </source>
</evidence>
<evidence type="ECO:0000313" key="15">
    <source>
        <dbReference type="Proteomes" id="UP000824192"/>
    </source>
</evidence>
<feature type="binding site" evidence="10">
    <location>
        <position position="57"/>
    </location>
    <ligand>
        <name>[4Fe-4S] cluster</name>
        <dbReference type="ChEBI" id="CHEBI:49883"/>
        <label>1</label>
    </ligand>
</feature>
<evidence type="ECO:0000256" key="10">
    <source>
        <dbReference type="HAMAP-Rule" id="MF_00463"/>
    </source>
</evidence>
<keyword evidence="5 10" id="KW-1278">Translocase</keyword>
<evidence type="ECO:0000313" key="14">
    <source>
        <dbReference type="EMBL" id="HIW94049.1"/>
    </source>
</evidence>
<dbReference type="InterPro" id="IPR017896">
    <property type="entry name" value="4Fe4S_Fe-S-bd"/>
</dbReference>
<dbReference type="EC" id="7.-.-.-" evidence="10"/>
<evidence type="ECO:0000259" key="12">
    <source>
        <dbReference type="PROSITE" id="PS51379"/>
    </source>
</evidence>
<evidence type="ECO:0000256" key="6">
    <source>
        <dbReference type="ARBA" id="ARBA00022982"/>
    </source>
</evidence>
<comment type="subunit">
    <text evidence="10">The complex is composed of six subunits: RnfA, RnfB, RnfC, RnfD, RnfE and RnfG.</text>
</comment>
<dbReference type="Gene3D" id="1.10.15.40">
    <property type="entry name" value="Electron transport complex subunit B, putative Fe-S cluster"/>
    <property type="match status" value="1"/>
</dbReference>
<keyword evidence="11" id="KW-0812">Transmembrane</keyword>
<dbReference type="Pfam" id="PF14697">
    <property type="entry name" value="Fer4_21"/>
    <property type="match status" value="1"/>
</dbReference>
<keyword evidence="8 10" id="KW-0411">Iron-sulfur</keyword>
<dbReference type="Pfam" id="PF00037">
    <property type="entry name" value="Fer4"/>
    <property type="match status" value="1"/>
</dbReference>
<keyword evidence="11" id="KW-1133">Transmembrane helix</keyword>
<reference evidence="14" key="1">
    <citation type="journal article" date="2021" name="PeerJ">
        <title>Extensive microbial diversity within the chicken gut microbiome revealed by metagenomics and culture.</title>
        <authorList>
            <person name="Gilroy R."/>
            <person name="Ravi A."/>
            <person name="Getino M."/>
            <person name="Pursley I."/>
            <person name="Horton D.L."/>
            <person name="Alikhan N.F."/>
            <person name="Baker D."/>
            <person name="Gharbi K."/>
            <person name="Hall N."/>
            <person name="Watson M."/>
            <person name="Adriaenssens E.M."/>
            <person name="Foster-Nyarko E."/>
            <person name="Jarju S."/>
            <person name="Secka A."/>
            <person name="Antonio M."/>
            <person name="Oren A."/>
            <person name="Chaudhuri R.R."/>
            <person name="La Ragione R."/>
            <person name="Hildebrand F."/>
            <person name="Pallen M.J."/>
        </authorList>
    </citation>
    <scope>NUCLEOTIDE SEQUENCE</scope>
    <source>
        <strain evidence="14">ChiGjej6B6-1540</strain>
    </source>
</reference>
<comment type="caution">
    <text evidence="14">The sequence shown here is derived from an EMBL/GenBank/DDBJ whole genome shotgun (WGS) entry which is preliminary data.</text>
</comment>
<feature type="binding site" evidence="10">
    <location>
        <position position="147"/>
    </location>
    <ligand>
        <name>[4Fe-4S] cluster</name>
        <dbReference type="ChEBI" id="CHEBI:49883"/>
        <label>2</label>
    </ligand>
</feature>
<keyword evidence="9 10" id="KW-0472">Membrane</keyword>
<dbReference type="GO" id="GO:0022900">
    <property type="term" value="P:electron transport chain"/>
    <property type="evidence" value="ECO:0007669"/>
    <property type="project" value="UniProtKB-UniRule"/>
</dbReference>
<dbReference type="Gene3D" id="3.30.70.20">
    <property type="match status" value="2"/>
</dbReference>
<keyword evidence="2 10" id="KW-0004">4Fe-4S</keyword>
<proteinExistence type="inferred from homology"/>
<comment type="similarity">
    <text evidence="10">Belongs to the 4Fe4S bacterial-type ferredoxin family. RnfB subfamily.</text>
</comment>
<feature type="domain" description="4Fe-4S ferredoxin-type" evidence="12">
    <location>
        <begin position="237"/>
        <end position="266"/>
    </location>
</feature>